<name>A0A3N6QYB2_BRACR</name>
<accession>A0A3N6QYB2</accession>
<dbReference type="AlphaFoldDB" id="A0A3N6QYB2"/>
<reference evidence="1" key="1">
    <citation type="submission" date="2019-12" db="EMBL/GenBank/DDBJ databases">
        <title>Genome sequencing and annotation of Brassica cretica.</title>
        <authorList>
            <person name="Studholme D.J."/>
            <person name="Sarris P.F."/>
        </authorList>
    </citation>
    <scope>NUCLEOTIDE SEQUENCE</scope>
    <source>
        <strain evidence="1">PFS-001/15</strain>
        <tissue evidence="1">Leaf</tissue>
    </source>
</reference>
<evidence type="ECO:0000313" key="2">
    <source>
        <dbReference type="Proteomes" id="UP000712281"/>
    </source>
</evidence>
<dbReference type="EMBL" id="QGKW02001911">
    <property type="protein sequence ID" value="KAF2565482.1"/>
    <property type="molecule type" value="Genomic_DNA"/>
</dbReference>
<dbReference type="Proteomes" id="UP000712281">
    <property type="component" value="Unassembled WGS sequence"/>
</dbReference>
<protein>
    <submittedName>
        <fullName evidence="1">Uncharacterized protein</fullName>
    </submittedName>
</protein>
<organism evidence="1 2">
    <name type="scientific">Brassica cretica</name>
    <name type="common">Mustard</name>
    <dbReference type="NCBI Taxonomy" id="69181"/>
    <lineage>
        <taxon>Eukaryota</taxon>
        <taxon>Viridiplantae</taxon>
        <taxon>Streptophyta</taxon>
        <taxon>Embryophyta</taxon>
        <taxon>Tracheophyta</taxon>
        <taxon>Spermatophyta</taxon>
        <taxon>Magnoliopsida</taxon>
        <taxon>eudicotyledons</taxon>
        <taxon>Gunneridae</taxon>
        <taxon>Pentapetalae</taxon>
        <taxon>rosids</taxon>
        <taxon>malvids</taxon>
        <taxon>Brassicales</taxon>
        <taxon>Brassicaceae</taxon>
        <taxon>Brassiceae</taxon>
        <taxon>Brassica</taxon>
    </lineage>
</organism>
<evidence type="ECO:0000313" key="1">
    <source>
        <dbReference type="EMBL" id="KAF2565482.1"/>
    </source>
</evidence>
<comment type="caution">
    <text evidence="1">The sequence shown here is derived from an EMBL/GenBank/DDBJ whole genome shotgun (WGS) entry which is preliminary data.</text>
</comment>
<proteinExistence type="predicted"/>
<gene>
    <name evidence="1" type="ORF">F2Q68_00023960</name>
</gene>
<sequence>MSSNHICLTVSPELRGLALYGPFFAEAWMGGSAFLMVGLHHLLRGCGRSRELNLCLHPLEFIFGLLDRVMAGAGSPIRLRLLITIKKSSRFPPFPTTPMTI</sequence>